<dbReference type="PROSITE" id="PS50222">
    <property type="entry name" value="EF_HAND_2"/>
    <property type="match status" value="1"/>
</dbReference>
<dbReference type="Pfam" id="PF13833">
    <property type="entry name" value="EF-hand_8"/>
    <property type="match status" value="1"/>
</dbReference>
<dbReference type="AlphaFoldDB" id="A0AA86P1G4"/>
<name>A0AA86P1G4_9EUKA</name>
<evidence type="ECO:0000313" key="2">
    <source>
        <dbReference type="EMBL" id="CAI9928851.1"/>
    </source>
</evidence>
<protein>
    <submittedName>
        <fullName evidence="2">EF hand domain-containing protein</fullName>
    </submittedName>
    <submittedName>
        <fullName evidence="3">EF_hand domain-containing protein</fullName>
    </submittedName>
</protein>
<dbReference type="EMBL" id="CATOUU010000422">
    <property type="protein sequence ID" value="CAI9928851.1"/>
    <property type="molecule type" value="Genomic_DNA"/>
</dbReference>
<reference evidence="3 4" key="2">
    <citation type="submission" date="2024-07" db="EMBL/GenBank/DDBJ databases">
        <authorList>
            <person name="Akdeniz Z."/>
        </authorList>
    </citation>
    <scope>NUCLEOTIDE SEQUENCE [LARGE SCALE GENOMIC DNA]</scope>
</reference>
<feature type="domain" description="EF-hand" evidence="1">
    <location>
        <begin position="3"/>
        <end position="38"/>
    </location>
</feature>
<dbReference type="Proteomes" id="UP001642409">
    <property type="component" value="Unassembled WGS sequence"/>
</dbReference>
<evidence type="ECO:0000313" key="3">
    <source>
        <dbReference type="EMBL" id="CAL6110284.1"/>
    </source>
</evidence>
<gene>
    <name evidence="2" type="ORF">HINF_LOCUS16496</name>
    <name evidence="3" type="ORF">HINF_LOCUS75845</name>
</gene>
<reference evidence="2" key="1">
    <citation type="submission" date="2023-06" db="EMBL/GenBank/DDBJ databases">
        <authorList>
            <person name="Kurt Z."/>
        </authorList>
    </citation>
    <scope>NUCLEOTIDE SEQUENCE</scope>
</reference>
<organism evidence="2">
    <name type="scientific">Hexamita inflata</name>
    <dbReference type="NCBI Taxonomy" id="28002"/>
    <lineage>
        <taxon>Eukaryota</taxon>
        <taxon>Metamonada</taxon>
        <taxon>Diplomonadida</taxon>
        <taxon>Hexamitidae</taxon>
        <taxon>Hexamitinae</taxon>
        <taxon>Hexamita</taxon>
    </lineage>
</organism>
<evidence type="ECO:0000313" key="4">
    <source>
        <dbReference type="Proteomes" id="UP001642409"/>
    </source>
</evidence>
<sequence>MQFVLQKYEQIFKHLDQDNKGFIDMDQLFYAVTRILKIDMDRTTLEVMMNLTDDNNDGVTQENEFCHFIYICENADFKDTKSILFYAADDDYSGTIDKFELLKIIKKLHINMNAEDVFNMVKALADNDDQSLSYNMFLQVMDNLIKMHSKKPELEIVQNEPSSPSGSNVVKKSKVNHIVRLKNQSVSFI</sequence>
<comment type="caution">
    <text evidence="2">The sequence shown here is derived from an EMBL/GenBank/DDBJ whole genome shotgun (WGS) entry which is preliminary data.</text>
</comment>
<dbReference type="SUPFAM" id="SSF47473">
    <property type="entry name" value="EF-hand"/>
    <property type="match status" value="1"/>
</dbReference>
<dbReference type="SMART" id="SM00054">
    <property type="entry name" value="EFh"/>
    <property type="match status" value="3"/>
</dbReference>
<proteinExistence type="predicted"/>
<dbReference type="InterPro" id="IPR002048">
    <property type="entry name" value="EF_hand_dom"/>
</dbReference>
<dbReference type="Pfam" id="PF13499">
    <property type="entry name" value="EF-hand_7"/>
    <property type="match status" value="1"/>
</dbReference>
<evidence type="ECO:0000259" key="1">
    <source>
        <dbReference type="PROSITE" id="PS50222"/>
    </source>
</evidence>
<dbReference type="GO" id="GO:0005509">
    <property type="term" value="F:calcium ion binding"/>
    <property type="evidence" value="ECO:0007669"/>
    <property type="project" value="InterPro"/>
</dbReference>
<accession>A0AA86P1G4</accession>
<dbReference type="Gene3D" id="1.10.238.10">
    <property type="entry name" value="EF-hand"/>
    <property type="match status" value="2"/>
</dbReference>
<dbReference type="InterPro" id="IPR011992">
    <property type="entry name" value="EF-hand-dom_pair"/>
</dbReference>
<keyword evidence="4" id="KW-1185">Reference proteome</keyword>
<dbReference type="EMBL" id="CAXDID020000685">
    <property type="protein sequence ID" value="CAL6110284.1"/>
    <property type="molecule type" value="Genomic_DNA"/>
</dbReference>